<protein>
    <submittedName>
        <fullName evidence="2">Type II secretion system protein</fullName>
    </submittedName>
</protein>
<keyword evidence="1" id="KW-0472">Membrane</keyword>
<evidence type="ECO:0000313" key="2">
    <source>
        <dbReference type="EMBL" id="MSS29106.1"/>
    </source>
</evidence>
<dbReference type="RefSeq" id="WP_287701875.1">
    <property type="nucleotide sequence ID" value="NZ_JAXELC010000039.1"/>
</dbReference>
<reference evidence="2 3" key="1">
    <citation type="submission" date="2019-09" db="EMBL/GenBank/DDBJ databases">
        <title>In-depth cultivation of the pig gut microbiome towards novel bacterial diversity and tailored functional studies.</title>
        <authorList>
            <person name="Wylensek D."/>
            <person name="Hitch T.C.A."/>
            <person name="Clavel T."/>
        </authorList>
    </citation>
    <scope>NUCLEOTIDE SEQUENCE [LARGE SCALE GENOMIC DNA]</scope>
    <source>
        <strain evidence="2 3">PG-178-WT-4</strain>
    </source>
</reference>
<gene>
    <name evidence="2" type="ORF">FYJ44_13980</name>
</gene>
<organism evidence="2 3">
    <name type="scientific">Desulfovibrio porci</name>
    <dbReference type="NCBI Taxonomy" id="2605782"/>
    <lineage>
        <taxon>Bacteria</taxon>
        <taxon>Pseudomonadati</taxon>
        <taxon>Thermodesulfobacteriota</taxon>
        <taxon>Desulfovibrionia</taxon>
        <taxon>Desulfovibrionales</taxon>
        <taxon>Desulfovibrionaceae</taxon>
        <taxon>Desulfovibrio</taxon>
    </lineage>
</organism>
<dbReference type="EMBL" id="VUMH01000022">
    <property type="protein sequence ID" value="MSS29106.1"/>
    <property type="molecule type" value="Genomic_DNA"/>
</dbReference>
<evidence type="ECO:0000256" key="1">
    <source>
        <dbReference type="SAM" id="Phobius"/>
    </source>
</evidence>
<dbReference type="SUPFAM" id="SSF54523">
    <property type="entry name" value="Pili subunits"/>
    <property type="match status" value="1"/>
</dbReference>
<dbReference type="InterPro" id="IPR045584">
    <property type="entry name" value="Pilin-like"/>
</dbReference>
<name>A0A6L5XPS1_9BACT</name>
<comment type="caution">
    <text evidence="2">The sequence shown here is derived from an EMBL/GenBank/DDBJ whole genome shotgun (WGS) entry which is preliminary data.</text>
</comment>
<dbReference type="AlphaFoldDB" id="A0A6L5XPS1"/>
<dbReference type="InterPro" id="IPR012902">
    <property type="entry name" value="N_methyl_site"/>
</dbReference>
<dbReference type="Proteomes" id="UP000477488">
    <property type="component" value="Unassembled WGS sequence"/>
</dbReference>
<feature type="transmembrane region" description="Helical" evidence="1">
    <location>
        <begin position="21"/>
        <end position="39"/>
    </location>
</feature>
<keyword evidence="3" id="KW-1185">Reference proteome</keyword>
<keyword evidence="1" id="KW-0812">Transmembrane</keyword>
<keyword evidence="1" id="KW-1133">Transmembrane helix</keyword>
<dbReference type="NCBIfam" id="TIGR02532">
    <property type="entry name" value="IV_pilin_GFxxxE"/>
    <property type="match status" value="1"/>
</dbReference>
<proteinExistence type="predicted"/>
<evidence type="ECO:0000313" key="3">
    <source>
        <dbReference type="Proteomes" id="UP000477488"/>
    </source>
</evidence>
<dbReference type="PROSITE" id="PS00409">
    <property type="entry name" value="PROKAR_NTER_METHYL"/>
    <property type="match status" value="1"/>
</dbReference>
<dbReference type="Pfam" id="PF07963">
    <property type="entry name" value="N_methyl"/>
    <property type="match status" value="1"/>
</dbReference>
<sequence>MSRCFRFSRRPRQPRQGGFTLLEVLVALTVLSLVALLVIRVSGDSLSQLAETGWADQAVRLGRARLVTLLREDRKNLEQWGTLAPEMPEVEWRSKLYALRGLNGKRLEFTLTETQGTRGREVVLEYVLPE</sequence>
<accession>A0A6L5XPS1</accession>